<gene>
    <name evidence="1" type="ORF">CPELLU_LOCUS19040</name>
</gene>
<dbReference type="AlphaFoldDB" id="A0A9N9KA13"/>
<comment type="caution">
    <text evidence="1">The sequence shown here is derived from an EMBL/GenBank/DDBJ whole genome shotgun (WGS) entry which is preliminary data.</text>
</comment>
<keyword evidence="2" id="KW-1185">Reference proteome</keyword>
<accession>A0A9N9KA13</accession>
<reference evidence="1" key="1">
    <citation type="submission" date="2021-06" db="EMBL/GenBank/DDBJ databases">
        <authorList>
            <person name="Kallberg Y."/>
            <person name="Tangrot J."/>
            <person name="Rosling A."/>
        </authorList>
    </citation>
    <scope>NUCLEOTIDE SEQUENCE</scope>
    <source>
        <strain evidence="1">FL966</strain>
    </source>
</reference>
<evidence type="ECO:0000313" key="1">
    <source>
        <dbReference type="EMBL" id="CAG8814593.1"/>
    </source>
</evidence>
<organism evidence="1 2">
    <name type="scientific">Cetraspora pellucida</name>
    <dbReference type="NCBI Taxonomy" id="1433469"/>
    <lineage>
        <taxon>Eukaryota</taxon>
        <taxon>Fungi</taxon>
        <taxon>Fungi incertae sedis</taxon>
        <taxon>Mucoromycota</taxon>
        <taxon>Glomeromycotina</taxon>
        <taxon>Glomeromycetes</taxon>
        <taxon>Diversisporales</taxon>
        <taxon>Gigasporaceae</taxon>
        <taxon>Cetraspora</taxon>
    </lineage>
</organism>
<proteinExistence type="predicted"/>
<name>A0A9N9KA13_9GLOM</name>
<evidence type="ECO:0000313" key="2">
    <source>
        <dbReference type="Proteomes" id="UP000789759"/>
    </source>
</evidence>
<feature type="non-terminal residue" evidence="1">
    <location>
        <position position="53"/>
    </location>
</feature>
<dbReference type="EMBL" id="CAJVQA010042160">
    <property type="protein sequence ID" value="CAG8814593.1"/>
    <property type="molecule type" value="Genomic_DNA"/>
</dbReference>
<sequence>MSNNTDNDSIIINDCLVSINKKSNSGGRPREEIWNAYTVEQKNEKYYSIRYDY</sequence>
<dbReference type="Proteomes" id="UP000789759">
    <property type="component" value="Unassembled WGS sequence"/>
</dbReference>
<protein>
    <submittedName>
        <fullName evidence="1">23982_t:CDS:1</fullName>
    </submittedName>
</protein>